<proteinExistence type="predicted"/>
<protein>
    <submittedName>
        <fullName evidence="2">Uncharacterized protein</fullName>
    </submittedName>
</protein>
<evidence type="ECO:0000256" key="1">
    <source>
        <dbReference type="SAM" id="MobiDB-lite"/>
    </source>
</evidence>
<organism evidence="2 3">
    <name type="scientific">Sclerotinia nivalis</name>
    <dbReference type="NCBI Taxonomy" id="352851"/>
    <lineage>
        <taxon>Eukaryota</taxon>
        <taxon>Fungi</taxon>
        <taxon>Dikarya</taxon>
        <taxon>Ascomycota</taxon>
        <taxon>Pezizomycotina</taxon>
        <taxon>Leotiomycetes</taxon>
        <taxon>Helotiales</taxon>
        <taxon>Sclerotiniaceae</taxon>
        <taxon>Sclerotinia</taxon>
    </lineage>
</organism>
<name>A0A9X0AAK6_9HELO</name>
<reference evidence="2" key="1">
    <citation type="submission" date="2022-11" db="EMBL/GenBank/DDBJ databases">
        <title>Genome Resource of Sclerotinia nivalis Strain SnTB1, a Plant Pathogen Isolated from American Ginseng.</title>
        <authorList>
            <person name="Fan S."/>
        </authorList>
    </citation>
    <scope>NUCLEOTIDE SEQUENCE</scope>
    <source>
        <strain evidence="2">SnTB1</strain>
    </source>
</reference>
<evidence type="ECO:0000313" key="3">
    <source>
        <dbReference type="Proteomes" id="UP001152300"/>
    </source>
</evidence>
<accession>A0A9X0AAK6</accession>
<dbReference type="AlphaFoldDB" id="A0A9X0AAK6"/>
<gene>
    <name evidence="2" type="ORF">OCU04_011882</name>
</gene>
<dbReference type="OrthoDB" id="5324651at2759"/>
<evidence type="ECO:0000313" key="2">
    <source>
        <dbReference type="EMBL" id="KAJ8058899.1"/>
    </source>
</evidence>
<dbReference type="Proteomes" id="UP001152300">
    <property type="component" value="Unassembled WGS sequence"/>
</dbReference>
<keyword evidence="3" id="KW-1185">Reference proteome</keyword>
<sequence length="347" mass="39861">MSSFKETHRLVRKSLRELFPSFSHRKSSTQSSNGEASTSVQQNMSSGSSRRGSSDAFTSCNRRRERQERQAIASQNGGDERRVRTPPEAPNTTIFQASVTQARAMNLENRAQLQARSAPSSDFGPYEEPNINDRRQLPFPVQQGVLFQMCKTLEGAIFDFTKRWAPGFLANKNLNSAQEIELNFWERYLATSVIPVEAFENRDDIPRYHELLDKFKEIRHTFVHRKKPPVLYVDQMLADAIEITKMIKDKTRAERLDEIHQVLHHMGSLLRNQVTIETKGILEDRLQANRRQQDMPMGWLEASRLKEEESEILRGLNHDNDVFAGLYARSLQALEKMMEPISSLLAG</sequence>
<feature type="region of interest" description="Disordered" evidence="1">
    <location>
        <begin position="21"/>
        <end position="95"/>
    </location>
</feature>
<comment type="caution">
    <text evidence="2">The sequence shown here is derived from an EMBL/GenBank/DDBJ whole genome shotgun (WGS) entry which is preliminary data.</text>
</comment>
<dbReference type="EMBL" id="JAPEIS010000015">
    <property type="protein sequence ID" value="KAJ8058899.1"/>
    <property type="molecule type" value="Genomic_DNA"/>
</dbReference>
<feature type="compositionally biased region" description="Polar residues" evidence="1">
    <location>
        <begin position="28"/>
        <end position="44"/>
    </location>
</feature>